<evidence type="ECO:0000256" key="16">
    <source>
        <dbReference type="ARBA" id="ARBA00029893"/>
    </source>
</evidence>
<dbReference type="GO" id="GO:0008654">
    <property type="term" value="P:phospholipid biosynthetic process"/>
    <property type="evidence" value="ECO:0007669"/>
    <property type="project" value="UniProtKB-KW"/>
</dbReference>
<dbReference type="GO" id="GO:0004605">
    <property type="term" value="F:phosphatidate cytidylyltransferase activity"/>
    <property type="evidence" value="ECO:0007669"/>
    <property type="project" value="UniProtKB-EC"/>
</dbReference>
<comment type="caution">
    <text evidence="20">The sequence shown here is derived from an EMBL/GenBank/DDBJ whole genome shotgun (WGS) entry which is preliminary data.</text>
</comment>
<organism evidence="20 21">
    <name type="scientific">Dimargaris verticillata</name>
    <dbReference type="NCBI Taxonomy" id="2761393"/>
    <lineage>
        <taxon>Eukaryota</taxon>
        <taxon>Fungi</taxon>
        <taxon>Fungi incertae sedis</taxon>
        <taxon>Zoopagomycota</taxon>
        <taxon>Kickxellomycotina</taxon>
        <taxon>Dimargaritomycetes</taxon>
        <taxon>Dimargaritales</taxon>
        <taxon>Dimargaritaceae</taxon>
        <taxon>Dimargaris</taxon>
    </lineage>
</organism>
<dbReference type="PANTHER" id="PTHR13773:SF8">
    <property type="entry name" value="PHOSPHATIDATE CYTIDYLYLTRANSFERASE, PHOTORECEPTOR-SPECIFIC"/>
    <property type="match status" value="1"/>
</dbReference>
<dbReference type="Proteomes" id="UP001151582">
    <property type="component" value="Unassembled WGS sequence"/>
</dbReference>
<keyword evidence="9 19" id="KW-0812">Transmembrane</keyword>
<name>A0A9W8AX04_9FUNG</name>
<evidence type="ECO:0000256" key="17">
    <source>
        <dbReference type="ARBA" id="ARBA00032396"/>
    </source>
</evidence>
<feature type="transmembrane region" description="Helical" evidence="19">
    <location>
        <begin position="49"/>
        <end position="70"/>
    </location>
</feature>
<comment type="pathway">
    <text evidence="3">Phospholipid metabolism; CDP-diacylglycerol biosynthesis; CDP-diacylglycerol from sn-glycerol 3-phosphate: step 3/3.</text>
</comment>
<evidence type="ECO:0000256" key="4">
    <source>
        <dbReference type="ARBA" id="ARBA00005189"/>
    </source>
</evidence>
<dbReference type="Pfam" id="PF01148">
    <property type="entry name" value="CTP_transf_1"/>
    <property type="match status" value="1"/>
</dbReference>
<comment type="catalytic activity">
    <reaction evidence="1">
        <text>a 1,2-diacyl-sn-glycero-3-phosphate + CTP + H(+) = a CDP-1,2-diacyl-sn-glycerol + diphosphate</text>
        <dbReference type="Rhea" id="RHEA:16229"/>
        <dbReference type="ChEBI" id="CHEBI:15378"/>
        <dbReference type="ChEBI" id="CHEBI:33019"/>
        <dbReference type="ChEBI" id="CHEBI:37563"/>
        <dbReference type="ChEBI" id="CHEBI:58332"/>
        <dbReference type="ChEBI" id="CHEBI:58608"/>
        <dbReference type="EC" id="2.7.7.41"/>
    </reaction>
</comment>
<keyword evidence="12" id="KW-0443">Lipid metabolism</keyword>
<reference evidence="20" key="1">
    <citation type="submission" date="2022-07" db="EMBL/GenBank/DDBJ databases">
        <title>Phylogenomic reconstructions and comparative analyses of Kickxellomycotina fungi.</title>
        <authorList>
            <person name="Reynolds N.K."/>
            <person name="Stajich J.E."/>
            <person name="Barry K."/>
            <person name="Grigoriev I.V."/>
            <person name="Crous P."/>
            <person name="Smith M.E."/>
        </authorList>
    </citation>
    <scope>NUCLEOTIDE SEQUENCE</scope>
    <source>
        <strain evidence="20">RSA 567</strain>
    </source>
</reference>
<feature type="transmembrane region" description="Helical" evidence="19">
    <location>
        <begin position="90"/>
        <end position="107"/>
    </location>
</feature>
<evidence type="ECO:0000256" key="7">
    <source>
        <dbReference type="ARBA" id="ARBA00022516"/>
    </source>
</evidence>
<dbReference type="OrthoDB" id="10260889at2759"/>
<dbReference type="AlphaFoldDB" id="A0A9W8AX04"/>
<evidence type="ECO:0000256" key="11">
    <source>
        <dbReference type="ARBA" id="ARBA00022989"/>
    </source>
</evidence>
<dbReference type="InterPro" id="IPR016720">
    <property type="entry name" value="PC_Trfase_euk"/>
</dbReference>
<keyword evidence="7" id="KW-0444">Lipid biosynthesis</keyword>
<evidence type="ECO:0000313" key="20">
    <source>
        <dbReference type="EMBL" id="KAJ1972305.1"/>
    </source>
</evidence>
<proteinExistence type="inferred from homology"/>
<feature type="transmembrane region" description="Helical" evidence="19">
    <location>
        <begin position="119"/>
        <end position="141"/>
    </location>
</feature>
<comment type="subcellular location">
    <subcellularLocation>
        <location evidence="2">Membrane</location>
        <topology evidence="2">Multi-pass membrane protein</topology>
    </subcellularLocation>
</comment>
<gene>
    <name evidence="20" type="primary">CDS1</name>
    <name evidence="20" type="ORF">H4R34_005450</name>
</gene>
<comment type="pathway">
    <text evidence="4">Lipid metabolism.</text>
</comment>
<keyword evidence="14" id="KW-0594">Phospholipid biosynthesis</keyword>
<keyword evidence="13 19" id="KW-0472">Membrane</keyword>
<sequence>MIGGFFAIIASGPIAVILMVLGIQILVFKEVISLASMPNRERKLPWARALNWYMLLATNYYLYGESVTYYFKHFVLIDRVLQPLATHHRFISLSLYLFGFVWFVGNLKKGFYKFQFTQFAWTHMTLLMVVFTSHCIINNIFEGLLWFFLPISFVITNDIFAYVFGRDDN</sequence>
<evidence type="ECO:0000256" key="5">
    <source>
        <dbReference type="ARBA" id="ARBA00010185"/>
    </source>
</evidence>
<evidence type="ECO:0000256" key="3">
    <source>
        <dbReference type="ARBA" id="ARBA00005119"/>
    </source>
</evidence>
<dbReference type="GO" id="GO:0005789">
    <property type="term" value="C:endoplasmic reticulum membrane"/>
    <property type="evidence" value="ECO:0007669"/>
    <property type="project" value="TreeGrafter"/>
</dbReference>
<dbReference type="EMBL" id="JANBQB010001096">
    <property type="protein sequence ID" value="KAJ1972305.1"/>
    <property type="molecule type" value="Genomic_DNA"/>
</dbReference>
<comment type="similarity">
    <text evidence="5">Belongs to the CDS family.</text>
</comment>
<evidence type="ECO:0000256" key="18">
    <source>
        <dbReference type="ARBA" id="ARBA00033406"/>
    </source>
</evidence>
<feature type="transmembrane region" description="Helical" evidence="19">
    <location>
        <begin position="147"/>
        <end position="165"/>
    </location>
</feature>
<evidence type="ECO:0000256" key="19">
    <source>
        <dbReference type="SAM" id="Phobius"/>
    </source>
</evidence>
<keyword evidence="11 19" id="KW-1133">Transmembrane helix</keyword>
<evidence type="ECO:0000256" key="2">
    <source>
        <dbReference type="ARBA" id="ARBA00004141"/>
    </source>
</evidence>
<keyword evidence="8 20" id="KW-0808">Transferase</keyword>
<evidence type="ECO:0000313" key="21">
    <source>
        <dbReference type="Proteomes" id="UP001151582"/>
    </source>
</evidence>
<dbReference type="PANTHER" id="PTHR13773">
    <property type="entry name" value="PHOSPHATIDATE CYTIDYLYLTRANSFERASE"/>
    <property type="match status" value="1"/>
</dbReference>
<evidence type="ECO:0000256" key="6">
    <source>
        <dbReference type="ARBA" id="ARBA00012487"/>
    </source>
</evidence>
<evidence type="ECO:0000256" key="15">
    <source>
        <dbReference type="ARBA" id="ARBA00023264"/>
    </source>
</evidence>
<evidence type="ECO:0000256" key="9">
    <source>
        <dbReference type="ARBA" id="ARBA00022692"/>
    </source>
</evidence>
<evidence type="ECO:0000256" key="14">
    <source>
        <dbReference type="ARBA" id="ARBA00023209"/>
    </source>
</evidence>
<evidence type="ECO:0000256" key="1">
    <source>
        <dbReference type="ARBA" id="ARBA00001698"/>
    </source>
</evidence>
<accession>A0A9W8AX04</accession>
<keyword evidence="10 20" id="KW-0548">Nucleotidyltransferase</keyword>
<keyword evidence="21" id="KW-1185">Reference proteome</keyword>
<evidence type="ECO:0000256" key="8">
    <source>
        <dbReference type="ARBA" id="ARBA00022679"/>
    </source>
</evidence>
<dbReference type="EC" id="2.7.7.41" evidence="6"/>
<evidence type="ECO:0000256" key="13">
    <source>
        <dbReference type="ARBA" id="ARBA00023136"/>
    </source>
</evidence>
<evidence type="ECO:0000256" key="12">
    <source>
        <dbReference type="ARBA" id="ARBA00023098"/>
    </source>
</evidence>
<keyword evidence="15" id="KW-1208">Phospholipid metabolism</keyword>
<evidence type="ECO:0000256" key="10">
    <source>
        <dbReference type="ARBA" id="ARBA00022695"/>
    </source>
</evidence>
<feature type="transmembrane region" description="Helical" evidence="19">
    <location>
        <begin position="6"/>
        <end position="28"/>
    </location>
</feature>
<protein>
    <recommendedName>
        <fullName evidence="6">phosphatidate cytidylyltransferase</fullName>
        <ecNumber evidence="6">2.7.7.41</ecNumber>
    </recommendedName>
    <alternativeName>
        <fullName evidence="16">CDP-diacylglycerol synthase</fullName>
    </alternativeName>
    <alternativeName>
        <fullName evidence="17">CDP-diglyceride pyrophosphorylase</fullName>
    </alternativeName>
    <alternativeName>
        <fullName evidence="18">CDP-diglyceride synthase</fullName>
    </alternativeName>
</protein>